<dbReference type="EMBL" id="LAZR01021168">
    <property type="protein sequence ID" value="KKL86249.1"/>
    <property type="molecule type" value="Genomic_DNA"/>
</dbReference>
<comment type="caution">
    <text evidence="2">The sequence shown here is derived from an EMBL/GenBank/DDBJ whole genome shotgun (WGS) entry which is preliminary data.</text>
</comment>
<gene>
    <name evidence="2" type="ORF">LCGC14_1946610</name>
</gene>
<accession>A0A0F9FIR2</accession>
<reference evidence="2" key="1">
    <citation type="journal article" date="2015" name="Nature">
        <title>Complex archaea that bridge the gap between prokaryotes and eukaryotes.</title>
        <authorList>
            <person name="Spang A."/>
            <person name="Saw J.H."/>
            <person name="Jorgensen S.L."/>
            <person name="Zaremba-Niedzwiedzka K."/>
            <person name="Martijn J."/>
            <person name="Lind A.E."/>
            <person name="van Eijk R."/>
            <person name="Schleper C."/>
            <person name="Guy L."/>
            <person name="Ettema T.J."/>
        </authorList>
    </citation>
    <scope>NUCLEOTIDE SEQUENCE</scope>
</reference>
<keyword evidence="1" id="KW-1133">Transmembrane helix</keyword>
<organism evidence="2">
    <name type="scientific">marine sediment metagenome</name>
    <dbReference type="NCBI Taxonomy" id="412755"/>
    <lineage>
        <taxon>unclassified sequences</taxon>
        <taxon>metagenomes</taxon>
        <taxon>ecological metagenomes</taxon>
    </lineage>
</organism>
<feature type="transmembrane region" description="Helical" evidence="1">
    <location>
        <begin position="45"/>
        <end position="77"/>
    </location>
</feature>
<protein>
    <submittedName>
        <fullName evidence="2">Uncharacterized protein</fullName>
    </submittedName>
</protein>
<sequence>MSCGIICRQDAYSPYAELARIQRIVDRIPGPSYTPKRDWIDTFELYMFGGLGAVAVIGGIGILSTLAYVAISAIVAAL</sequence>
<evidence type="ECO:0000256" key="1">
    <source>
        <dbReference type="SAM" id="Phobius"/>
    </source>
</evidence>
<keyword evidence="1" id="KW-0472">Membrane</keyword>
<proteinExistence type="predicted"/>
<evidence type="ECO:0000313" key="2">
    <source>
        <dbReference type="EMBL" id="KKL86249.1"/>
    </source>
</evidence>
<keyword evidence="1" id="KW-0812">Transmembrane</keyword>
<name>A0A0F9FIR2_9ZZZZ</name>
<dbReference type="AlphaFoldDB" id="A0A0F9FIR2"/>